<evidence type="ECO:0000313" key="3">
    <source>
        <dbReference type="Proteomes" id="UP000078561"/>
    </source>
</evidence>
<dbReference type="STRING" id="4829.A0A168T0E3"/>
<evidence type="ECO:0000256" key="1">
    <source>
        <dbReference type="SAM" id="MobiDB-lite"/>
    </source>
</evidence>
<dbReference type="GO" id="GO:0016538">
    <property type="term" value="F:cyclin-dependent protein serine/threonine kinase regulator activity"/>
    <property type="evidence" value="ECO:0007669"/>
    <property type="project" value="TreeGrafter"/>
</dbReference>
<dbReference type="Pfam" id="PF08613">
    <property type="entry name" value="Cyclin"/>
    <property type="match status" value="1"/>
</dbReference>
<feature type="region of interest" description="Disordered" evidence="1">
    <location>
        <begin position="231"/>
        <end position="253"/>
    </location>
</feature>
<reference evidence="2" key="1">
    <citation type="submission" date="2016-04" db="EMBL/GenBank/DDBJ databases">
        <authorList>
            <person name="Evans L.H."/>
            <person name="Alamgir A."/>
            <person name="Owens N."/>
            <person name="Weber N.D."/>
            <person name="Virtaneva K."/>
            <person name="Barbian K."/>
            <person name="Babar A."/>
            <person name="Rosenke K."/>
        </authorList>
    </citation>
    <scope>NUCLEOTIDE SEQUENCE [LARGE SCALE GENOMIC DNA]</scope>
    <source>
        <strain evidence="2">CBS 101.48</strain>
    </source>
</reference>
<dbReference type="OrthoDB" id="1060854at2759"/>
<dbReference type="SUPFAM" id="SSF47954">
    <property type="entry name" value="Cyclin-like"/>
    <property type="match status" value="1"/>
</dbReference>
<dbReference type="PANTHER" id="PTHR15615">
    <property type="match status" value="1"/>
</dbReference>
<dbReference type="GO" id="GO:0005634">
    <property type="term" value="C:nucleus"/>
    <property type="evidence" value="ECO:0007669"/>
    <property type="project" value="TreeGrafter"/>
</dbReference>
<dbReference type="Gene3D" id="1.10.472.10">
    <property type="entry name" value="Cyclin-like"/>
    <property type="match status" value="1"/>
</dbReference>
<dbReference type="EMBL" id="LT554999">
    <property type="protein sequence ID" value="SAM09255.1"/>
    <property type="molecule type" value="Genomic_DNA"/>
</dbReference>
<organism evidence="2">
    <name type="scientific">Absidia glauca</name>
    <name type="common">Pin mould</name>
    <dbReference type="NCBI Taxonomy" id="4829"/>
    <lineage>
        <taxon>Eukaryota</taxon>
        <taxon>Fungi</taxon>
        <taxon>Fungi incertae sedis</taxon>
        <taxon>Mucoromycota</taxon>
        <taxon>Mucoromycotina</taxon>
        <taxon>Mucoromycetes</taxon>
        <taxon>Mucorales</taxon>
        <taxon>Cunninghamellaceae</taxon>
        <taxon>Absidia</taxon>
    </lineage>
</organism>
<dbReference type="CDD" id="cd20558">
    <property type="entry name" value="CYCLIN_ScPCL7-like"/>
    <property type="match status" value="1"/>
</dbReference>
<dbReference type="InParanoid" id="A0A168T0E3"/>
<sequence>MDHAVHKFDLGRHAPSSTIKMLACLLERITKTNDKLLGTTKKPMKRTAYLPFHAQSLPTIGIEAYLTRILKYCPCANECFLSILVYFDRMSTSGLRIDSYNIHRLMITGIMISSKYFSDVFYTNTRYAKVGGIPVTELNALELNFLKLNNYSLNISVEELEQYGDQLLDHWVREKKRNLRHSNQLDSASAVPAPSVATFPNTISRPRSRCSQEITVLRYDGMLLNETHPPDRHSWHAGLHNTAPRPSVIENLH</sequence>
<dbReference type="GO" id="GO:0000307">
    <property type="term" value="C:cyclin-dependent protein kinase holoenzyme complex"/>
    <property type="evidence" value="ECO:0007669"/>
    <property type="project" value="TreeGrafter"/>
</dbReference>
<dbReference type="OMA" id="YSTCFHA"/>
<keyword evidence="3" id="KW-1185">Reference proteome</keyword>
<accession>A0A168T0E3</accession>
<name>A0A168T0E3_ABSGL</name>
<dbReference type="Proteomes" id="UP000078561">
    <property type="component" value="Unassembled WGS sequence"/>
</dbReference>
<protein>
    <recommendedName>
        <fullName evidence="4">Cyclin</fullName>
    </recommendedName>
</protein>
<evidence type="ECO:0000313" key="2">
    <source>
        <dbReference type="EMBL" id="SAM09255.1"/>
    </source>
</evidence>
<dbReference type="InterPro" id="IPR013922">
    <property type="entry name" value="Cyclin_PHO80-like"/>
</dbReference>
<proteinExistence type="predicted"/>
<gene>
    <name evidence="2" type="primary">ABSGL_14929.1 scaffold 15133</name>
</gene>
<dbReference type="InterPro" id="IPR036915">
    <property type="entry name" value="Cyclin-like_sf"/>
</dbReference>
<dbReference type="AlphaFoldDB" id="A0A168T0E3"/>
<dbReference type="PANTHER" id="PTHR15615:SF94">
    <property type="entry name" value="PHO85 CYCLIN-6-RELATED"/>
    <property type="match status" value="1"/>
</dbReference>
<dbReference type="GO" id="GO:0019901">
    <property type="term" value="F:protein kinase binding"/>
    <property type="evidence" value="ECO:0007669"/>
    <property type="project" value="InterPro"/>
</dbReference>
<evidence type="ECO:0008006" key="4">
    <source>
        <dbReference type="Google" id="ProtNLM"/>
    </source>
</evidence>